<evidence type="ECO:0000313" key="2">
    <source>
        <dbReference type="Proteomes" id="UP000612893"/>
    </source>
</evidence>
<keyword evidence="2" id="KW-1185">Reference proteome</keyword>
<reference evidence="1" key="1">
    <citation type="submission" date="2020-10" db="EMBL/GenBank/DDBJ databases">
        <title>Ca. Dormibacterota MAGs.</title>
        <authorList>
            <person name="Montgomery K."/>
        </authorList>
    </citation>
    <scope>NUCLEOTIDE SEQUENCE [LARGE SCALE GENOMIC DNA]</scope>
    <source>
        <strain evidence="1">SC8812_S17_10</strain>
    </source>
</reference>
<dbReference type="EMBL" id="JAEKNR010000100">
    <property type="protein sequence ID" value="MBJ7598217.1"/>
    <property type="molecule type" value="Genomic_DNA"/>
</dbReference>
<dbReference type="InterPro" id="IPR010428">
    <property type="entry name" value="Zincin_1"/>
</dbReference>
<evidence type="ECO:0000313" key="1">
    <source>
        <dbReference type="EMBL" id="MBJ7598217.1"/>
    </source>
</evidence>
<dbReference type="SUPFAM" id="SSF55486">
    <property type="entry name" value="Metalloproteases ('zincins'), catalytic domain"/>
    <property type="match status" value="1"/>
</dbReference>
<dbReference type="AlphaFoldDB" id="A0A934K6I6"/>
<accession>A0A934K6I6</accession>
<organism evidence="1 2">
    <name type="scientific">Candidatus Nephthysia bennettiae</name>
    <dbReference type="NCBI Taxonomy" id="3127016"/>
    <lineage>
        <taxon>Bacteria</taxon>
        <taxon>Bacillati</taxon>
        <taxon>Candidatus Dormiibacterota</taxon>
        <taxon>Candidatus Dormibacteria</taxon>
        <taxon>Candidatus Dormibacterales</taxon>
        <taxon>Candidatus Dormibacteraceae</taxon>
        <taxon>Candidatus Nephthysia</taxon>
    </lineage>
</organism>
<dbReference type="Proteomes" id="UP000612893">
    <property type="component" value="Unassembled WGS sequence"/>
</dbReference>
<dbReference type="RefSeq" id="WP_338201041.1">
    <property type="nucleotide sequence ID" value="NZ_JAEKNR010000100.1"/>
</dbReference>
<sequence>MERFEEAVQAAIDAIPAQFQPYLDDVEFVVADRSPEGLLGLYDGAGALGGGDFPARVTVYKAAHETVCETWPELVEEVRRTVLHEIGHHFQMEEGELP</sequence>
<proteinExistence type="predicted"/>
<protein>
    <submittedName>
        <fullName evidence="1">Metallopeptidase family protein</fullName>
    </submittedName>
</protein>
<dbReference type="InterPro" id="IPR038555">
    <property type="entry name" value="Zincin_1_sf"/>
</dbReference>
<gene>
    <name evidence="1" type="ORF">JF922_09050</name>
</gene>
<comment type="caution">
    <text evidence="1">The sequence shown here is derived from an EMBL/GenBank/DDBJ whole genome shotgun (WGS) entry which is preliminary data.</text>
</comment>
<dbReference type="Gene3D" id="3.30.2010.20">
    <property type="match status" value="1"/>
</dbReference>
<name>A0A934K6I6_9BACT</name>
<dbReference type="Pfam" id="PF06262">
    <property type="entry name" value="Zincin_1"/>
    <property type="match status" value="1"/>
</dbReference>